<dbReference type="SUPFAM" id="SSF53474">
    <property type="entry name" value="alpha/beta-Hydrolases"/>
    <property type="match status" value="1"/>
</dbReference>
<feature type="signal peptide" evidence="2">
    <location>
        <begin position="1"/>
        <end position="23"/>
    </location>
</feature>
<organism evidence="4 5">
    <name type="scientific">Galbibacter pacificus</name>
    <dbReference type="NCBI Taxonomy" id="2996052"/>
    <lineage>
        <taxon>Bacteria</taxon>
        <taxon>Pseudomonadati</taxon>
        <taxon>Bacteroidota</taxon>
        <taxon>Flavobacteriia</taxon>
        <taxon>Flavobacteriales</taxon>
        <taxon>Flavobacteriaceae</taxon>
        <taxon>Galbibacter</taxon>
    </lineage>
</organism>
<comment type="caution">
    <text evidence="4">The sequence shown here is derived from an EMBL/GenBank/DDBJ whole genome shotgun (WGS) entry which is preliminary data.</text>
</comment>
<keyword evidence="2" id="KW-0732">Signal</keyword>
<dbReference type="InterPro" id="IPR049492">
    <property type="entry name" value="BD-FAE-like_dom"/>
</dbReference>
<evidence type="ECO:0000313" key="4">
    <source>
        <dbReference type="EMBL" id="MDG3587129.1"/>
    </source>
</evidence>
<dbReference type="PANTHER" id="PTHR48081">
    <property type="entry name" value="AB HYDROLASE SUPERFAMILY PROTEIN C4A8.06C"/>
    <property type="match status" value="1"/>
</dbReference>
<dbReference type="Gene3D" id="3.40.50.1820">
    <property type="entry name" value="alpha/beta hydrolase"/>
    <property type="match status" value="1"/>
</dbReference>
<evidence type="ECO:0000256" key="2">
    <source>
        <dbReference type="SAM" id="SignalP"/>
    </source>
</evidence>
<dbReference type="EMBL" id="JAPMUA010000005">
    <property type="protein sequence ID" value="MDG3587129.1"/>
    <property type="molecule type" value="Genomic_DNA"/>
</dbReference>
<keyword evidence="5" id="KW-1185">Reference proteome</keyword>
<name>A0ABT6FV33_9FLAO</name>
<evidence type="ECO:0000256" key="1">
    <source>
        <dbReference type="ARBA" id="ARBA00022801"/>
    </source>
</evidence>
<dbReference type="InterPro" id="IPR050300">
    <property type="entry name" value="GDXG_lipolytic_enzyme"/>
</dbReference>
<dbReference type="RefSeq" id="WP_277900609.1">
    <property type="nucleotide sequence ID" value="NZ_JAPMUA010000005.1"/>
</dbReference>
<proteinExistence type="predicted"/>
<keyword evidence="1 4" id="KW-0378">Hydrolase</keyword>
<protein>
    <submittedName>
        <fullName evidence="4">Alpha/beta hydrolase</fullName>
    </submittedName>
</protein>
<feature type="domain" description="BD-FAE-like" evidence="3">
    <location>
        <begin position="63"/>
        <end position="265"/>
    </location>
</feature>
<dbReference type="InterPro" id="IPR029058">
    <property type="entry name" value="AB_hydrolase_fold"/>
</dbReference>
<sequence>MTNQLSRIITIIVICLTSSFVSAQNKSIPLYQGKIPNSTGAPEEEIRENNNILLISNVQKPALEVFTPPKRNRNGKAVIICPGGGYHYLAYDWEGTEIAKWFNSKGITAFVLKYRLPIAKTVTNKSEVPLSDAIQAIKMVRKNAETWNINPNDIGIMGFSAGGHLASTLGTHYNMDYNIKNDPYKDISARPDFMILIYPVITMEATYTHRGSREALLGKQPTDEIIDLYSNEKQITKNTPPTFLLHCEDDDVVPVENSLLFYKALKENNVPAEMHLYPKGGHGFGLASNNAHLQTWTQRLYEWLWKMSNN</sequence>
<dbReference type="Pfam" id="PF20434">
    <property type="entry name" value="BD-FAE"/>
    <property type="match status" value="1"/>
</dbReference>
<feature type="chain" id="PRO_5046037799" evidence="2">
    <location>
        <begin position="24"/>
        <end position="310"/>
    </location>
</feature>
<gene>
    <name evidence="4" type="ORF">OSR52_14740</name>
</gene>
<evidence type="ECO:0000313" key="5">
    <source>
        <dbReference type="Proteomes" id="UP001153642"/>
    </source>
</evidence>
<dbReference type="Proteomes" id="UP001153642">
    <property type="component" value="Unassembled WGS sequence"/>
</dbReference>
<dbReference type="PANTHER" id="PTHR48081:SF6">
    <property type="entry name" value="PEPTIDASE S9 PROLYL OLIGOPEPTIDASE CATALYTIC DOMAIN-CONTAINING PROTEIN"/>
    <property type="match status" value="1"/>
</dbReference>
<evidence type="ECO:0000259" key="3">
    <source>
        <dbReference type="Pfam" id="PF20434"/>
    </source>
</evidence>
<reference evidence="4" key="1">
    <citation type="submission" date="2022-11" db="EMBL/GenBank/DDBJ databases">
        <title>High-quality draft genome sequence of Galbibacter sp. strain CMA-7.</title>
        <authorList>
            <person name="Wei L."/>
            <person name="Dong C."/>
            <person name="Shao Z."/>
        </authorList>
    </citation>
    <scope>NUCLEOTIDE SEQUENCE</scope>
    <source>
        <strain evidence="4">CMA-7</strain>
    </source>
</reference>
<dbReference type="GO" id="GO:0016787">
    <property type="term" value="F:hydrolase activity"/>
    <property type="evidence" value="ECO:0007669"/>
    <property type="project" value="UniProtKB-KW"/>
</dbReference>
<accession>A0ABT6FV33</accession>